<evidence type="ECO:0000313" key="2">
    <source>
        <dbReference type="EMBL" id="CAG8531187.1"/>
    </source>
</evidence>
<dbReference type="Pfam" id="PF04847">
    <property type="entry name" value="Calcipressin"/>
    <property type="match status" value="1"/>
</dbReference>
<name>A0A9N9AHY6_9GLOM</name>
<dbReference type="GO" id="GO:0008597">
    <property type="term" value="F:calcium-dependent protein serine/threonine phosphatase regulator activity"/>
    <property type="evidence" value="ECO:0007669"/>
    <property type="project" value="TreeGrafter"/>
</dbReference>
<comment type="caution">
    <text evidence="2">The sequence shown here is derived from an EMBL/GenBank/DDBJ whole genome shotgun (WGS) entry which is preliminary data.</text>
</comment>
<accession>A0A9N9AHY6</accession>
<sequence>MAPAVTALSTASAEIVTNSLTISNLVEEAFYIENLEELRAQLEAHGKLYKFVPAKSIKRIFVVYYSTADAKTAKTYCDRNIFLGKAMRVYFAQHTTIYDDSDNSRHLNVPQIDRHFLISPPCSPPLGWTSVPETGPNSTTLADDLSHAFARLSPNSLIPRVIDDEELHNFSLDDDSMEEVTSVGDNNVCCNACENNLTDSDRRIMDQSRAPGLIVISADDNSDSEATTPKNDLSVPAILIQDWDTPFSVPTIQRSMVLPQSSKASLSPALLNQNSMVTPRPRIMPTARPPVY</sequence>
<dbReference type="OrthoDB" id="17212at2759"/>
<dbReference type="GO" id="GO:0019722">
    <property type="term" value="P:calcium-mediated signaling"/>
    <property type="evidence" value="ECO:0007669"/>
    <property type="project" value="InterPro"/>
</dbReference>
<dbReference type="PANTHER" id="PTHR10300">
    <property type="entry name" value="CALCIPRESSIN"/>
    <property type="match status" value="1"/>
</dbReference>
<dbReference type="InterPro" id="IPR035979">
    <property type="entry name" value="RBD_domain_sf"/>
</dbReference>
<dbReference type="AlphaFoldDB" id="A0A9N9AHY6"/>
<reference evidence="2" key="1">
    <citation type="submission" date="2021-06" db="EMBL/GenBank/DDBJ databases">
        <authorList>
            <person name="Kallberg Y."/>
            <person name="Tangrot J."/>
            <person name="Rosling A."/>
        </authorList>
    </citation>
    <scope>NUCLEOTIDE SEQUENCE</scope>
    <source>
        <strain evidence="2">IA702</strain>
    </source>
</reference>
<dbReference type="InterPro" id="IPR006931">
    <property type="entry name" value="Calcipressin"/>
</dbReference>
<keyword evidence="3" id="KW-1185">Reference proteome</keyword>
<organism evidence="2 3">
    <name type="scientific">Paraglomus occultum</name>
    <dbReference type="NCBI Taxonomy" id="144539"/>
    <lineage>
        <taxon>Eukaryota</taxon>
        <taxon>Fungi</taxon>
        <taxon>Fungi incertae sedis</taxon>
        <taxon>Mucoromycota</taxon>
        <taxon>Glomeromycotina</taxon>
        <taxon>Glomeromycetes</taxon>
        <taxon>Paraglomerales</taxon>
        <taxon>Paraglomeraceae</taxon>
        <taxon>Paraglomus</taxon>
    </lineage>
</organism>
<dbReference type="PANTHER" id="PTHR10300:SF14">
    <property type="entry name" value="PROTEIN SARAH"/>
    <property type="match status" value="1"/>
</dbReference>
<gene>
    <name evidence="2" type="ORF">POCULU_LOCUS4068</name>
</gene>
<dbReference type="SUPFAM" id="SSF54928">
    <property type="entry name" value="RNA-binding domain, RBD"/>
    <property type="match status" value="1"/>
</dbReference>
<proteinExistence type="inferred from homology"/>
<dbReference type="GO" id="GO:0005737">
    <property type="term" value="C:cytoplasm"/>
    <property type="evidence" value="ECO:0007669"/>
    <property type="project" value="TreeGrafter"/>
</dbReference>
<dbReference type="Proteomes" id="UP000789572">
    <property type="component" value="Unassembled WGS sequence"/>
</dbReference>
<evidence type="ECO:0000313" key="3">
    <source>
        <dbReference type="Proteomes" id="UP000789572"/>
    </source>
</evidence>
<dbReference type="InterPro" id="IPR012677">
    <property type="entry name" value="Nucleotide-bd_a/b_plait_sf"/>
</dbReference>
<evidence type="ECO:0000256" key="1">
    <source>
        <dbReference type="ARBA" id="ARBA00008209"/>
    </source>
</evidence>
<dbReference type="GO" id="GO:0003676">
    <property type="term" value="F:nucleic acid binding"/>
    <property type="evidence" value="ECO:0007669"/>
    <property type="project" value="InterPro"/>
</dbReference>
<dbReference type="EMBL" id="CAJVPJ010000499">
    <property type="protein sequence ID" value="CAG8531187.1"/>
    <property type="molecule type" value="Genomic_DNA"/>
</dbReference>
<dbReference type="GO" id="GO:0005634">
    <property type="term" value="C:nucleus"/>
    <property type="evidence" value="ECO:0007669"/>
    <property type="project" value="TreeGrafter"/>
</dbReference>
<protein>
    <submittedName>
        <fullName evidence="2">8481_t:CDS:1</fullName>
    </submittedName>
</protein>
<dbReference type="Gene3D" id="3.30.70.330">
    <property type="match status" value="1"/>
</dbReference>
<comment type="similarity">
    <text evidence="1">Belongs to the RCAN family.</text>
</comment>